<keyword evidence="3" id="KW-1185">Reference proteome</keyword>
<accession>A0A917PEB3</accession>
<proteinExistence type="predicted"/>
<organism evidence="2 3">
    <name type="scientific">Deinococcus aquiradiocola</name>
    <dbReference type="NCBI Taxonomy" id="393059"/>
    <lineage>
        <taxon>Bacteria</taxon>
        <taxon>Thermotogati</taxon>
        <taxon>Deinococcota</taxon>
        <taxon>Deinococci</taxon>
        <taxon>Deinococcales</taxon>
        <taxon>Deinococcaceae</taxon>
        <taxon>Deinococcus</taxon>
    </lineage>
</organism>
<dbReference type="Proteomes" id="UP000635726">
    <property type="component" value="Unassembled WGS sequence"/>
</dbReference>
<sequence>MPVLAPQHPTVPDLARSGDPVARARDTREGTVPHTVIDSLYVRSWT</sequence>
<feature type="region of interest" description="Disordered" evidence="1">
    <location>
        <begin position="1"/>
        <end position="30"/>
    </location>
</feature>
<comment type="caution">
    <text evidence="2">The sequence shown here is derived from an EMBL/GenBank/DDBJ whole genome shotgun (WGS) entry which is preliminary data.</text>
</comment>
<dbReference type="RefSeq" id="WP_188962181.1">
    <property type="nucleotide sequence ID" value="NZ_BMOE01000004.1"/>
</dbReference>
<protein>
    <submittedName>
        <fullName evidence="2">Uncharacterized protein</fullName>
    </submittedName>
</protein>
<reference evidence="2" key="1">
    <citation type="journal article" date="2014" name="Int. J. Syst. Evol. Microbiol.">
        <title>Complete genome sequence of Corynebacterium casei LMG S-19264T (=DSM 44701T), isolated from a smear-ripened cheese.</title>
        <authorList>
            <consortium name="US DOE Joint Genome Institute (JGI-PGF)"/>
            <person name="Walter F."/>
            <person name="Albersmeier A."/>
            <person name="Kalinowski J."/>
            <person name="Ruckert C."/>
        </authorList>
    </citation>
    <scope>NUCLEOTIDE SEQUENCE</scope>
    <source>
        <strain evidence="2">JCM 14371</strain>
    </source>
</reference>
<name>A0A917PEB3_9DEIO</name>
<evidence type="ECO:0000313" key="3">
    <source>
        <dbReference type="Proteomes" id="UP000635726"/>
    </source>
</evidence>
<dbReference type="AlphaFoldDB" id="A0A917PEB3"/>
<reference evidence="2" key="2">
    <citation type="submission" date="2020-09" db="EMBL/GenBank/DDBJ databases">
        <authorList>
            <person name="Sun Q."/>
            <person name="Ohkuma M."/>
        </authorList>
    </citation>
    <scope>NUCLEOTIDE SEQUENCE</scope>
    <source>
        <strain evidence="2">JCM 14371</strain>
    </source>
</reference>
<evidence type="ECO:0000256" key="1">
    <source>
        <dbReference type="SAM" id="MobiDB-lite"/>
    </source>
</evidence>
<evidence type="ECO:0000313" key="2">
    <source>
        <dbReference type="EMBL" id="GGJ72933.1"/>
    </source>
</evidence>
<dbReference type="EMBL" id="BMOE01000004">
    <property type="protein sequence ID" value="GGJ72933.1"/>
    <property type="molecule type" value="Genomic_DNA"/>
</dbReference>
<gene>
    <name evidence="2" type="ORF">GCM10008939_16610</name>
</gene>